<dbReference type="RefSeq" id="XP_004338519.1">
    <property type="nucleotide sequence ID" value="XM_004338471.1"/>
</dbReference>
<protein>
    <submittedName>
        <fullName evidence="1">Uncharacterized protein</fullName>
    </submittedName>
</protein>
<dbReference type="GeneID" id="14917196"/>
<reference evidence="1 2" key="1">
    <citation type="journal article" date="2013" name="Genome Biol.">
        <title>Genome of Acanthamoeba castellanii highlights extensive lateral gene transfer and early evolution of tyrosine kinase signaling.</title>
        <authorList>
            <person name="Clarke M."/>
            <person name="Lohan A.J."/>
            <person name="Liu B."/>
            <person name="Lagkouvardos I."/>
            <person name="Roy S."/>
            <person name="Zafar N."/>
            <person name="Bertelli C."/>
            <person name="Schilde C."/>
            <person name="Kianianmomeni A."/>
            <person name="Burglin T.R."/>
            <person name="Frech C."/>
            <person name="Turcotte B."/>
            <person name="Kopec K.O."/>
            <person name="Synnott J.M."/>
            <person name="Choo C."/>
            <person name="Paponov I."/>
            <person name="Finkler A."/>
            <person name="Soon Heng Tan C."/>
            <person name="Hutchins A.P."/>
            <person name="Weinmeier T."/>
            <person name="Rattei T."/>
            <person name="Chu J.S."/>
            <person name="Gimenez G."/>
            <person name="Irimia M."/>
            <person name="Rigden D.J."/>
            <person name="Fitzpatrick D.A."/>
            <person name="Lorenzo-Morales J."/>
            <person name="Bateman A."/>
            <person name="Chiu C.H."/>
            <person name="Tang P."/>
            <person name="Hegemann P."/>
            <person name="Fromm H."/>
            <person name="Raoult D."/>
            <person name="Greub G."/>
            <person name="Miranda-Saavedra D."/>
            <person name="Chen N."/>
            <person name="Nash P."/>
            <person name="Ginger M.L."/>
            <person name="Horn M."/>
            <person name="Schaap P."/>
            <person name="Caler L."/>
            <person name="Loftus B."/>
        </authorList>
    </citation>
    <scope>NUCLEOTIDE SEQUENCE [LARGE SCALE GENOMIC DNA]</scope>
    <source>
        <strain evidence="1 2">Neff</strain>
    </source>
</reference>
<evidence type="ECO:0000313" key="1">
    <source>
        <dbReference type="EMBL" id="ELR16506.1"/>
    </source>
</evidence>
<accession>L8GWN3</accession>
<keyword evidence="2" id="KW-1185">Reference proteome</keyword>
<dbReference type="Proteomes" id="UP000011083">
    <property type="component" value="Unassembled WGS sequence"/>
</dbReference>
<dbReference type="KEGG" id="acan:ACA1_146400"/>
<dbReference type="VEuPathDB" id="AmoebaDB:ACA1_146400"/>
<proteinExistence type="predicted"/>
<sequence>MEAEEIKTKPHKQLVVCQYSTGNTKEQCKEAARLLALPNLELAKTLEGHAAPKPTTLQNLIKELNCLVPEGQVFISLDNLNSAMEADCCCEDPEELCHIWDWICVVEYIVLCGKNIEIEQPHSITSKVVDMFHKHPFQLKLLSDEAEETTPRQL</sequence>
<dbReference type="EMBL" id="KB007987">
    <property type="protein sequence ID" value="ELR16506.1"/>
    <property type="molecule type" value="Genomic_DNA"/>
</dbReference>
<evidence type="ECO:0000313" key="2">
    <source>
        <dbReference type="Proteomes" id="UP000011083"/>
    </source>
</evidence>
<gene>
    <name evidence="1" type="ORF">ACA1_146400</name>
</gene>
<dbReference type="AlphaFoldDB" id="L8GWN3"/>
<name>L8GWN3_ACACF</name>
<organism evidence="1 2">
    <name type="scientific">Acanthamoeba castellanii (strain ATCC 30010 / Neff)</name>
    <dbReference type="NCBI Taxonomy" id="1257118"/>
    <lineage>
        <taxon>Eukaryota</taxon>
        <taxon>Amoebozoa</taxon>
        <taxon>Discosea</taxon>
        <taxon>Longamoebia</taxon>
        <taxon>Centramoebida</taxon>
        <taxon>Acanthamoebidae</taxon>
        <taxon>Acanthamoeba</taxon>
    </lineage>
</organism>